<dbReference type="Proteomes" id="UP000075766">
    <property type="component" value="Unassembled WGS sequence"/>
</dbReference>
<keyword evidence="3" id="KW-0808">Transferase</keyword>
<comment type="similarity">
    <text evidence="1">Belongs to the glycosyltransferase 2 family.</text>
</comment>
<evidence type="ECO:0000259" key="4">
    <source>
        <dbReference type="Pfam" id="PF00535"/>
    </source>
</evidence>
<dbReference type="SUPFAM" id="SSF53448">
    <property type="entry name" value="Nucleotide-diphospho-sugar transferases"/>
    <property type="match status" value="1"/>
</dbReference>
<comment type="caution">
    <text evidence="5">The sequence shown here is derived from an EMBL/GenBank/DDBJ whole genome shotgun (WGS) entry which is preliminary data.</text>
</comment>
<dbReference type="PANTHER" id="PTHR43179">
    <property type="entry name" value="RHAMNOSYLTRANSFERASE WBBL"/>
    <property type="match status" value="1"/>
</dbReference>
<evidence type="ECO:0000256" key="2">
    <source>
        <dbReference type="ARBA" id="ARBA00022676"/>
    </source>
</evidence>
<accession>A0ABR5VM93</accession>
<dbReference type="InterPro" id="IPR001173">
    <property type="entry name" value="Glyco_trans_2-like"/>
</dbReference>
<gene>
    <name evidence="5" type="ORF">AY586_00600</name>
</gene>
<name>A0ABR5VM93_MARGR</name>
<dbReference type="InterPro" id="IPR029044">
    <property type="entry name" value="Nucleotide-diphossugar_trans"/>
</dbReference>
<dbReference type="PANTHER" id="PTHR43179:SF12">
    <property type="entry name" value="GALACTOFURANOSYLTRANSFERASE GLFT2"/>
    <property type="match status" value="1"/>
</dbReference>
<evidence type="ECO:0000256" key="3">
    <source>
        <dbReference type="ARBA" id="ARBA00022679"/>
    </source>
</evidence>
<evidence type="ECO:0000256" key="1">
    <source>
        <dbReference type="ARBA" id="ARBA00006739"/>
    </source>
</evidence>
<proteinExistence type="inferred from homology"/>
<protein>
    <recommendedName>
        <fullName evidence="4">Glycosyltransferase 2-like domain-containing protein</fullName>
    </recommendedName>
</protein>
<feature type="domain" description="Glycosyltransferase 2-like" evidence="4">
    <location>
        <begin position="94"/>
        <end position="174"/>
    </location>
</feature>
<organism evidence="5 6">
    <name type="scientific">Marichromatium gracile</name>
    <name type="common">Chromatium gracile</name>
    <dbReference type="NCBI Taxonomy" id="1048"/>
    <lineage>
        <taxon>Bacteria</taxon>
        <taxon>Pseudomonadati</taxon>
        <taxon>Pseudomonadota</taxon>
        <taxon>Gammaproteobacteria</taxon>
        <taxon>Chromatiales</taxon>
        <taxon>Chromatiaceae</taxon>
        <taxon>Marichromatium</taxon>
    </lineage>
</organism>
<dbReference type="EMBL" id="LSYU01000001">
    <property type="protein sequence ID" value="KXX66451.1"/>
    <property type="molecule type" value="Genomic_DNA"/>
</dbReference>
<keyword evidence="6" id="KW-1185">Reference proteome</keyword>
<dbReference type="RefSeq" id="WP_062271403.1">
    <property type="nucleotide sequence ID" value="NZ_LSYU01000001.1"/>
</dbReference>
<dbReference type="CDD" id="cd04186">
    <property type="entry name" value="GT_2_like_c"/>
    <property type="match status" value="1"/>
</dbReference>
<dbReference type="Gene3D" id="3.90.550.10">
    <property type="entry name" value="Spore Coat Polysaccharide Biosynthesis Protein SpsA, Chain A"/>
    <property type="match status" value="1"/>
</dbReference>
<evidence type="ECO:0000313" key="6">
    <source>
        <dbReference type="Proteomes" id="UP000075766"/>
    </source>
</evidence>
<feature type="domain" description="Glycosyltransferase 2-like" evidence="4">
    <location>
        <begin position="7"/>
        <end position="55"/>
    </location>
</feature>
<keyword evidence="2" id="KW-0328">Glycosyltransferase</keyword>
<sequence length="345" mass="39332">MSAKVYIVLVNWNGWADSIECLESVFRQHYDDYRVVLCDNASADGSLERLADWASGRVPFRPPADSPLRRLSDPPLPKPIDFARLDRASAERAELATDPPLLLVDTGDNLGFAGGNNVGLRHARARGDADYVWLLNNDTVVEPDCLANMVRRLEREPRPASCGSRVLFYDDPKIVQALGGSRFNRWTAIASQSLGRFLPDETPVDPTAYERRLDYIVGCSWLLPGRYLDEVGLMDERYFLYYEEIDWVLEARGRYALCYADDARLYHKEGRSVGTPTGERTSTLRSDFYIFRNKLRITRKHFPLGLPSVYLSSIVQALRRARRGQWDKCWLILAVLLGKRRVKAL</sequence>
<dbReference type="Pfam" id="PF00535">
    <property type="entry name" value="Glycos_transf_2"/>
    <property type="match status" value="2"/>
</dbReference>
<evidence type="ECO:0000313" key="5">
    <source>
        <dbReference type="EMBL" id="KXX66451.1"/>
    </source>
</evidence>
<reference evidence="5 6" key="1">
    <citation type="submission" date="2016-02" db="EMBL/GenBank/DDBJ databases">
        <title>Genome sequence of Marichromatium gracile YL-28, a purple sulfur bacterium.</title>
        <authorList>
            <person name="Zhao C."/>
            <person name="Hong X."/>
            <person name="Chen S."/>
            <person name="Yang S."/>
        </authorList>
    </citation>
    <scope>NUCLEOTIDE SEQUENCE [LARGE SCALE GENOMIC DNA]</scope>
    <source>
        <strain evidence="5 6">YL28</strain>
    </source>
</reference>